<keyword evidence="1" id="KW-0732">Signal</keyword>
<feature type="chain" id="PRO_5012454954" description="Metalloprotease" evidence="1">
    <location>
        <begin position="25"/>
        <end position="302"/>
    </location>
</feature>
<dbReference type="EMBL" id="FQZI01000003">
    <property type="protein sequence ID" value="SHI89944.1"/>
    <property type="molecule type" value="Genomic_DNA"/>
</dbReference>
<evidence type="ECO:0000313" key="3">
    <source>
        <dbReference type="Proteomes" id="UP000184488"/>
    </source>
</evidence>
<organism evidence="2 3">
    <name type="scientific">Flavobacterium terrae</name>
    <dbReference type="NCBI Taxonomy" id="415425"/>
    <lineage>
        <taxon>Bacteria</taxon>
        <taxon>Pseudomonadati</taxon>
        <taxon>Bacteroidota</taxon>
        <taxon>Flavobacteriia</taxon>
        <taxon>Flavobacteriales</taxon>
        <taxon>Flavobacteriaceae</taxon>
        <taxon>Flavobacterium</taxon>
    </lineage>
</organism>
<dbReference type="OrthoDB" id="9152336at2"/>
<evidence type="ECO:0000256" key="1">
    <source>
        <dbReference type="SAM" id="SignalP"/>
    </source>
</evidence>
<sequence>MKQIKKGAIALSMLSLAVIFSCNKDEENVAEVEATNIDQAKGIERECMYVDGNWPSSATLSTTLTSGAGTSSDVTLMTNQNTAIKTFWRGSSVSAPTFRFVRNGTNWNSTYNAISYSNGKIYYGEGIFRDAKSKDASNLINVMILAHEYGHQLQYAFNLPSVRESTARPNELEADGMAGYYLRRGYGKSTFSSIATGYEFAYSIGDYSTTSSGHHGTPAQRRSAVRLGFLLADPANAKLSASQFDYNFFYYYSGVLSGSYKTGFAKPEGMTQEGHELMMIHMDELKRIQTGQMSDEEYFNLE</sequence>
<gene>
    <name evidence="2" type="ORF">SAMN05444363_2005</name>
</gene>
<accession>A0A1M6EWU3</accession>
<evidence type="ECO:0000313" key="2">
    <source>
        <dbReference type="EMBL" id="SHI89944.1"/>
    </source>
</evidence>
<reference evidence="3" key="1">
    <citation type="submission" date="2016-11" db="EMBL/GenBank/DDBJ databases">
        <authorList>
            <person name="Varghese N."/>
            <person name="Submissions S."/>
        </authorList>
    </citation>
    <scope>NUCLEOTIDE SEQUENCE [LARGE SCALE GENOMIC DNA]</scope>
    <source>
        <strain evidence="3">DSM 18829</strain>
    </source>
</reference>
<evidence type="ECO:0008006" key="4">
    <source>
        <dbReference type="Google" id="ProtNLM"/>
    </source>
</evidence>
<feature type="signal peptide" evidence="1">
    <location>
        <begin position="1"/>
        <end position="24"/>
    </location>
</feature>
<dbReference type="AlphaFoldDB" id="A0A1M6EWU3"/>
<protein>
    <recommendedName>
        <fullName evidence="4">Metalloprotease</fullName>
    </recommendedName>
</protein>
<name>A0A1M6EWU3_9FLAO</name>
<keyword evidence="3" id="KW-1185">Reference proteome</keyword>
<dbReference type="PROSITE" id="PS51257">
    <property type="entry name" value="PROKAR_LIPOPROTEIN"/>
    <property type="match status" value="1"/>
</dbReference>
<dbReference type="STRING" id="415425.SAMN05444363_2005"/>
<proteinExistence type="predicted"/>
<dbReference type="Proteomes" id="UP000184488">
    <property type="component" value="Unassembled WGS sequence"/>
</dbReference>
<dbReference type="RefSeq" id="WP_084127177.1">
    <property type="nucleotide sequence ID" value="NZ_FQZI01000003.1"/>
</dbReference>